<dbReference type="EMBL" id="DXBU01000024">
    <property type="protein sequence ID" value="HIZ21563.1"/>
    <property type="molecule type" value="Genomic_DNA"/>
</dbReference>
<dbReference type="Gene3D" id="1.10.10.10">
    <property type="entry name" value="Winged helix-like DNA-binding domain superfamily/Winged helix DNA-binding domain"/>
    <property type="match status" value="1"/>
</dbReference>
<dbReference type="Pfam" id="PF12802">
    <property type="entry name" value="MarR_2"/>
    <property type="match status" value="1"/>
</dbReference>
<sequence length="151" mass="17699">MSEGAGKWINLVSHQLKRQIFCGDSQTGQDNLTKMQEHILHFILLETIQRDLYQRDLEKEFKVRRSTATGILQLLEKKGYLYREPVKEDARLKRIVPTEKALQLRGRLLDNIQKREEQLRQGIPEEDMDVFLRVLKQISANLSVGEKQKTI</sequence>
<dbReference type="Proteomes" id="UP000824041">
    <property type="component" value="Unassembled WGS sequence"/>
</dbReference>
<reference evidence="2" key="2">
    <citation type="submission" date="2021-04" db="EMBL/GenBank/DDBJ databases">
        <authorList>
            <person name="Gilroy R."/>
        </authorList>
    </citation>
    <scope>NUCLEOTIDE SEQUENCE</scope>
    <source>
        <strain evidence="2">14324</strain>
    </source>
</reference>
<dbReference type="InterPro" id="IPR039422">
    <property type="entry name" value="MarR/SlyA-like"/>
</dbReference>
<dbReference type="PROSITE" id="PS50995">
    <property type="entry name" value="HTH_MARR_2"/>
    <property type="match status" value="1"/>
</dbReference>
<dbReference type="InterPro" id="IPR036390">
    <property type="entry name" value="WH_DNA-bd_sf"/>
</dbReference>
<accession>A0A9D2DR71</accession>
<evidence type="ECO:0000313" key="2">
    <source>
        <dbReference type="EMBL" id="HIZ21563.1"/>
    </source>
</evidence>
<dbReference type="AlphaFoldDB" id="A0A9D2DR71"/>
<dbReference type="SUPFAM" id="SSF46785">
    <property type="entry name" value="Winged helix' DNA-binding domain"/>
    <property type="match status" value="1"/>
</dbReference>
<comment type="caution">
    <text evidence="2">The sequence shown here is derived from an EMBL/GenBank/DDBJ whole genome shotgun (WGS) entry which is preliminary data.</text>
</comment>
<name>A0A9D2DR71_9FIRM</name>
<evidence type="ECO:0000313" key="3">
    <source>
        <dbReference type="Proteomes" id="UP000824041"/>
    </source>
</evidence>
<dbReference type="InterPro" id="IPR036388">
    <property type="entry name" value="WH-like_DNA-bd_sf"/>
</dbReference>
<dbReference type="GO" id="GO:0003700">
    <property type="term" value="F:DNA-binding transcription factor activity"/>
    <property type="evidence" value="ECO:0007669"/>
    <property type="project" value="InterPro"/>
</dbReference>
<dbReference type="SMART" id="SM00347">
    <property type="entry name" value="HTH_MARR"/>
    <property type="match status" value="1"/>
</dbReference>
<reference evidence="2" key="1">
    <citation type="journal article" date="2021" name="PeerJ">
        <title>Extensive microbial diversity within the chicken gut microbiome revealed by metagenomics and culture.</title>
        <authorList>
            <person name="Gilroy R."/>
            <person name="Ravi A."/>
            <person name="Getino M."/>
            <person name="Pursley I."/>
            <person name="Horton D.L."/>
            <person name="Alikhan N.F."/>
            <person name="Baker D."/>
            <person name="Gharbi K."/>
            <person name="Hall N."/>
            <person name="Watson M."/>
            <person name="Adriaenssens E.M."/>
            <person name="Foster-Nyarko E."/>
            <person name="Jarju S."/>
            <person name="Secka A."/>
            <person name="Antonio M."/>
            <person name="Oren A."/>
            <person name="Chaudhuri R.R."/>
            <person name="La Ragione R."/>
            <person name="Hildebrand F."/>
            <person name="Pallen M.J."/>
        </authorList>
    </citation>
    <scope>NUCLEOTIDE SEQUENCE</scope>
    <source>
        <strain evidence="2">14324</strain>
    </source>
</reference>
<dbReference type="PANTHER" id="PTHR33164:SF43">
    <property type="entry name" value="HTH-TYPE TRANSCRIPTIONAL REPRESSOR YETL"/>
    <property type="match status" value="1"/>
</dbReference>
<gene>
    <name evidence="2" type="ORF">IAA21_02025</name>
</gene>
<dbReference type="PRINTS" id="PR00598">
    <property type="entry name" value="HTHMARR"/>
</dbReference>
<organism evidence="2 3">
    <name type="scientific">Candidatus Blautia faecigallinarum</name>
    <dbReference type="NCBI Taxonomy" id="2838488"/>
    <lineage>
        <taxon>Bacteria</taxon>
        <taxon>Bacillati</taxon>
        <taxon>Bacillota</taxon>
        <taxon>Clostridia</taxon>
        <taxon>Lachnospirales</taxon>
        <taxon>Lachnospiraceae</taxon>
        <taxon>Blautia</taxon>
    </lineage>
</organism>
<evidence type="ECO:0000259" key="1">
    <source>
        <dbReference type="PROSITE" id="PS50995"/>
    </source>
</evidence>
<dbReference type="InterPro" id="IPR000835">
    <property type="entry name" value="HTH_MarR-typ"/>
</dbReference>
<feature type="domain" description="HTH marR-type" evidence="1">
    <location>
        <begin position="1"/>
        <end position="140"/>
    </location>
</feature>
<protein>
    <submittedName>
        <fullName evidence="2">MarR family transcriptional regulator</fullName>
    </submittedName>
</protein>
<dbReference type="GO" id="GO:0006950">
    <property type="term" value="P:response to stress"/>
    <property type="evidence" value="ECO:0007669"/>
    <property type="project" value="TreeGrafter"/>
</dbReference>
<proteinExistence type="predicted"/>
<dbReference type="PANTHER" id="PTHR33164">
    <property type="entry name" value="TRANSCRIPTIONAL REGULATOR, MARR FAMILY"/>
    <property type="match status" value="1"/>
</dbReference>